<reference evidence="1" key="1">
    <citation type="journal article" date="2014" name="Int. J. Syst. Evol. Microbiol.">
        <title>Complete genome sequence of Corynebacterium casei LMG S-19264T (=DSM 44701T), isolated from a smear-ripened cheese.</title>
        <authorList>
            <consortium name="US DOE Joint Genome Institute (JGI-PGF)"/>
            <person name="Walter F."/>
            <person name="Albersmeier A."/>
            <person name="Kalinowski J."/>
            <person name="Ruckert C."/>
        </authorList>
    </citation>
    <scope>NUCLEOTIDE SEQUENCE</scope>
    <source>
        <strain evidence="1">KCTC 12368</strain>
    </source>
</reference>
<gene>
    <name evidence="1" type="ORF">GCM10007049_17610</name>
</gene>
<comment type="caution">
    <text evidence="1">The sequence shown here is derived from an EMBL/GenBank/DDBJ whole genome shotgun (WGS) entry which is preliminary data.</text>
</comment>
<name>A0A918UPP6_9BACT</name>
<dbReference type="EMBL" id="BMWX01000003">
    <property type="protein sequence ID" value="GGZ25565.1"/>
    <property type="molecule type" value="Genomic_DNA"/>
</dbReference>
<dbReference type="Proteomes" id="UP000619457">
    <property type="component" value="Unassembled WGS sequence"/>
</dbReference>
<evidence type="ECO:0000313" key="2">
    <source>
        <dbReference type="Proteomes" id="UP000619457"/>
    </source>
</evidence>
<proteinExistence type="predicted"/>
<dbReference type="AlphaFoldDB" id="A0A918UPP6"/>
<sequence length="86" mass="9587">MRIASSCVKNVLKNVKDTLDTLTVIFAPKLAEPAQLPARTIWKVMYLPALIEPAETVPIPVIAFGDWDGIVYKTKDNIVDLARCLY</sequence>
<evidence type="ECO:0000313" key="1">
    <source>
        <dbReference type="EMBL" id="GGZ25565.1"/>
    </source>
</evidence>
<organism evidence="1 2">
    <name type="scientific">Echinicola pacifica</name>
    <dbReference type="NCBI Taxonomy" id="346377"/>
    <lineage>
        <taxon>Bacteria</taxon>
        <taxon>Pseudomonadati</taxon>
        <taxon>Bacteroidota</taxon>
        <taxon>Cytophagia</taxon>
        <taxon>Cytophagales</taxon>
        <taxon>Cyclobacteriaceae</taxon>
        <taxon>Echinicola</taxon>
    </lineage>
</organism>
<accession>A0A918UPP6</accession>
<keyword evidence="2" id="KW-1185">Reference proteome</keyword>
<reference evidence="1" key="2">
    <citation type="submission" date="2020-09" db="EMBL/GenBank/DDBJ databases">
        <authorList>
            <person name="Sun Q."/>
            <person name="Kim S."/>
        </authorList>
    </citation>
    <scope>NUCLEOTIDE SEQUENCE</scope>
    <source>
        <strain evidence="1">KCTC 12368</strain>
    </source>
</reference>
<protein>
    <submittedName>
        <fullName evidence="1">Uncharacterized protein</fullName>
    </submittedName>
</protein>